<dbReference type="EMBL" id="BONE01000081">
    <property type="protein sequence ID" value="GIF77163.1"/>
    <property type="molecule type" value="Genomic_DNA"/>
</dbReference>
<evidence type="ECO:0000313" key="6">
    <source>
        <dbReference type="EMBL" id="GIF77163.1"/>
    </source>
</evidence>
<keyword evidence="4" id="KW-0804">Transcription</keyword>
<protein>
    <submittedName>
        <fullName evidence="6">Transcriptional regulator</fullName>
    </submittedName>
</protein>
<accession>A0ABQ4D0W9</accession>
<keyword evidence="3" id="KW-0238">DNA-binding</keyword>
<dbReference type="Pfam" id="PF00126">
    <property type="entry name" value="HTH_1"/>
    <property type="match status" value="1"/>
</dbReference>
<dbReference type="PANTHER" id="PTHR30346:SF0">
    <property type="entry name" value="HCA OPERON TRANSCRIPTIONAL ACTIVATOR HCAR"/>
    <property type="match status" value="1"/>
</dbReference>
<dbReference type="RefSeq" id="WP_203718020.1">
    <property type="nucleotide sequence ID" value="NZ_BONE01000081.1"/>
</dbReference>
<dbReference type="Gene3D" id="1.10.10.10">
    <property type="entry name" value="Winged helix-like DNA-binding domain superfamily/Winged helix DNA-binding domain"/>
    <property type="match status" value="1"/>
</dbReference>
<comment type="caution">
    <text evidence="6">The sequence shown here is derived from an EMBL/GenBank/DDBJ whole genome shotgun (WGS) entry which is preliminary data.</text>
</comment>
<evidence type="ECO:0000259" key="5">
    <source>
        <dbReference type="PROSITE" id="PS50931"/>
    </source>
</evidence>
<dbReference type="SUPFAM" id="SSF53850">
    <property type="entry name" value="Periplasmic binding protein-like II"/>
    <property type="match status" value="1"/>
</dbReference>
<name>A0ABQ4D0W9_9ACTN</name>
<dbReference type="Proteomes" id="UP000604117">
    <property type="component" value="Unassembled WGS sequence"/>
</dbReference>
<comment type="similarity">
    <text evidence="1">Belongs to the LysR transcriptional regulatory family.</text>
</comment>
<dbReference type="Pfam" id="PF03466">
    <property type="entry name" value="LysR_substrate"/>
    <property type="match status" value="1"/>
</dbReference>
<dbReference type="InterPro" id="IPR036390">
    <property type="entry name" value="WH_DNA-bd_sf"/>
</dbReference>
<evidence type="ECO:0000313" key="7">
    <source>
        <dbReference type="Proteomes" id="UP000604117"/>
    </source>
</evidence>
<dbReference type="InterPro" id="IPR005119">
    <property type="entry name" value="LysR_subst-bd"/>
</dbReference>
<dbReference type="Gene3D" id="3.40.190.10">
    <property type="entry name" value="Periplasmic binding protein-like II"/>
    <property type="match status" value="2"/>
</dbReference>
<dbReference type="InterPro" id="IPR036388">
    <property type="entry name" value="WH-like_DNA-bd_sf"/>
</dbReference>
<proteinExistence type="inferred from homology"/>
<evidence type="ECO:0000256" key="4">
    <source>
        <dbReference type="ARBA" id="ARBA00023163"/>
    </source>
</evidence>
<gene>
    <name evidence="6" type="ORF">Asi02nite_66810</name>
</gene>
<dbReference type="PRINTS" id="PR00039">
    <property type="entry name" value="HTHLYSR"/>
</dbReference>
<keyword evidence="2" id="KW-0805">Transcription regulation</keyword>
<organism evidence="6 7">
    <name type="scientific">Asanoa siamensis</name>
    <dbReference type="NCBI Taxonomy" id="926357"/>
    <lineage>
        <taxon>Bacteria</taxon>
        <taxon>Bacillati</taxon>
        <taxon>Actinomycetota</taxon>
        <taxon>Actinomycetes</taxon>
        <taxon>Micromonosporales</taxon>
        <taxon>Micromonosporaceae</taxon>
        <taxon>Asanoa</taxon>
    </lineage>
</organism>
<dbReference type="PROSITE" id="PS50931">
    <property type="entry name" value="HTH_LYSR"/>
    <property type="match status" value="1"/>
</dbReference>
<feature type="domain" description="HTH lysR-type" evidence="5">
    <location>
        <begin position="1"/>
        <end position="59"/>
    </location>
</feature>
<dbReference type="InterPro" id="IPR000847">
    <property type="entry name" value="LysR_HTH_N"/>
</dbReference>
<dbReference type="CDD" id="cd08414">
    <property type="entry name" value="PBP2_LTTR_aromatics_like"/>
    <property type="match status" value="1"/>
</dbReference>
<dbReference type="PANTHER" id="PTHR30346">
    <property type="entry name" value="TRANSCRIPTIONAL DUAL REGULATOR HCAR-RELATED"/>
    <property type="match status" value="1"/>
</dbReference>
<reference evidence="6 7" key="1">
    <citation type="submission" date="2021-01" db="EMBL/GenBank/DDBJ databases">
        <title>Whole genome shotgun sequence of Asanoa siamensis NBRC 107932.</title>
        <authorList>
            <person name="Komaki H."/>
            <person name="Tamura T."/>
        </authorList>
    </citation>
    <scope>NUCLEOTIDE SEQUENCE [LARGE SCALE GENOMIC DNA]</scope>
    <source>
        <strain evidence="6 7">NBRC 107932</strain>
    </source>
</reference>
<evidence type="ECO:0000256" key="2">
    <source>
        <dbReference type="ARBA" id="ARBA00023015"/>
    </source>
</evidence>
<dbReference type="SUPFAM" id="SSF46785">
    <property type="entry name" value="Winged helix' DNA-binding domain"/>
    <property type="match status" value="1"/>
</dbReference>
<evidence type="ECO:0000256" key="1">
    <source>
        <dbReference type="ARBA" id="ARBA00009437"/>
    </source>
</evidence>
<sequence length="332" mass="35670">MDLARHLRQFLVVADELHFGRAAERLGIAQPPLSQAIQRLERELGVELFDRSRRQVTLTVAGRLLTAEAPTLLAAEDRIRLVLRKVADGEIGTLRAGVPPELPAATLQALLAGMAARTPGLDVDLHELTSAEQLRMLAEARLDIGLVHHPVDLSEGLRAGPVVGVRLGVVLPRTSSLARLRELALADLTGHDLALFPRATAPAWYDEILDTCRAHGFTPAAVRHARNPDFLLGLVLARGCVAFEPETTARRETRVAWRPLAGAVLERRTSAVWPTRSPHPAAATFGTTAAAVLDGPAPLPRPADPVQPWNVVYSRSPAVGQQAGGQAGEDRG</sequence>
<evidence type="ECO:0000256" key="3">
    <source>
        <dbReference type="ARBA" id="ARBA00023125"/>
    </source>
</evidence>
<keyword evidence="7" id="KW-1185">Reference proteome</keyword>